<proteinExistence type="inferred from homology"/>
<keyword evidence="3" id="KW-1133">Transmembrane helix</keyword>
<dbReference type="EMBL" id="SDEE01000016">
    <property type="protein sequence ID" value="RXW24628.1"/>
    <property type="molecule type" value="Genomic_DNA"/>
</dbReference>
<dbReference type="InterPro" id="IPR010619">
    <property type="entry name" value="ThrE-like_N"/>
</dbReference>
<feature type="compositionally biased region" description="Basic and acidic residues" evidence="2">
    <location>
        <begin position="270"/>
        <end position="281"/>
    </location>
</feature>
<dbReference type="Pfam" id="PF00583">
    <property type="entry name" value="Acetyltransf_1"/>
    <property type="match status" value="1"/>
</dbReference>
<dbReference type="OrthoDB" id="413008at2759"/>
<feature type="compositionally biased region" description="Basic and acidic residues" evidence="2">
    <location>
        <begin position="213"/>
        <end position="222"/>
    </location>
</feature>
<feature type="region of interest" description="Disordered" evidence="2">
    <location>
        <begin position="254"/>
        <end position="281"/>
    </location>
</feature>
<comment type="caution">
    <text evidence="5">The sequence shown here is derived from an EMBL/GenBank/DDBJ whole genome shotgun (WGS) entry which is preliminary data.</text>
</comment>
<dbReference type="Pfam" id="PF06738">
    <property type="entry name" value="ThrE"/>
    <property type="match status" value="1"/>
</dbReference>
<comment type="similarity">
    <text evidence="1">Belongs to the ThrE exporter (TC 2.A.79) family.</text>
</comment>
<evidence type="ECO:0000256" key="2">
    <source>
        <dbReference type="SAM" id="MobiDB-lite"/>
    </source>
</evidence>
<gene>
    <name evidence="5" type="ORF">EST38_g1239</name>
</gene>
<sequence length="781" mass="85971">MSVTIRQAAKQDEDALSRICLLTADAGRSAEHLHDYPELPGLVYAIPYVNLPTTWGFVLEDESNGDVVGYILGSNDTRAYEAHAGESWWPPLAEKYPPSIAKKPGDIYYTNLLRNMHTAPQSNIDFSPAHLHIDILPAFQAKGLGTKLIRTAVQHLKEEGLEGIWLGLDPRNTGARAFYEYLGFKQIEVGLKRRQTFSNREKGSDLDAYIPPHDYDFQERRGVPVGDPNSDDEDDSSFRNINYAFSSAVERLRQSDSSSSLNSDQGLDPEDPRVTGRTPHNLDEIALEKEMLRGMDYRSRRKYIQRIKIEFNTSPIFNRQRFLLKLARGLMTFGAPSHRIESQLTAAARILGIQAEFIHLPGVIICSFGEQDTGTSETHFVRSTGRLNLGALHKLHVVYRSVLHDELSAKDAADEIDILLSQGPIYPTLLRCIFAFWLAVLICPLAFGGSFVDMWFSGLAGFVLAFLQIFVASKSALYANVFEITVSIIVSFAARGLSAIRSQIFCYTAISSSGIIGILPGYLIQLASKNIVNGSVKMVYALIYTLFLGFGLQIGNDFYLLLDPPYRRQLEGLKNHLSSSVSVIGSWTADNGTDSNNQLPLSGTFTFSHTTTPIQLNIIDGCYRPPHFPWYLQPFPLWTSFIIVPLFSIISSLANLQPLNKQLPVMVIISCCSYAANKVANHYIFNRSDVVSAIGAFTVGLLGNIYSRKMGGTAFTAMVTGVLFLVPSGLSSAGGITANGNGIDIGGAMIAVTIGITVGLFMSQSIVYTFGARKNAAVFSF</sequence>
<keyword evidence="3" id="KW-0472">Membrane</keyword>
<dbReference type="GO" id="GO:0016747">
    <property type="term" value="F:acyltransferase activity, transferring groups other than amino-acyl groups"/>
    <property type="evidence" value="ECO:0007669"/>
    <property type="project" value="InterPro"/>
</dbReference>
<protein>
    <recommendedName>
        <fullName evidence="4">N-acetyltransferase domain-containing protein</fullName>
    </recommendedName>
</protein>
<feature type="transmembrane region" description="Helical" evidence="3">
    <location>
        <begin position="454"/>
        <end position="471"/>
    </location>
</feature>
<dbReference type="CDD" id="cd04301">
    <property type="entry name" value="NAT_SF"/>
    <property type="match status" value="1"/>
</dbReference>
<name>A0A4V1Q577_9AGAR</name>
<feature type="transmembrane region" description="Helical" evidence="3">
    <location>
        <begin position="690"/>
        <end position="707"/>
    </location>
</feature>
<dbReference type="PANTHER" id="PTHR31082:SF4">
    <property type="entry name" value="PHEROMONE-REGULATED MEMBRANE PROTEIN 10"/>
    <property type="match status" value="1"/>
</dbReference>
<dbReference type="GO" id="GO:0022857">
    <property type="term" value="F:transmembrane transporter activity"/>
    <property type="evidence" value="ECO:0007669"/>
    <property type="project" value="InterPro"/>
</dbReference>
<feature type="transmembrane region" description="Helical" evidence="3">
    <location>
        <begin position="428"/>
        <end position="447"/>
    </location>
</feature>
<feature type="transmembrane region" description="Helical" evidence="3">
    <location>
        <begin position="504"/>
        <end position="527"/>
    </location>
</feature>
<organism evidence="5 6">
    <name type="scientific">Candolleomyces aberdarensis</name>
    <dbReference type="NCBI Taxonomy" id="2316362"/>
    <lineage>
        <taxon>Eukaryota</taxon>
        <taxon>Fungi</taxon>
        <taxon>Dikarya</taxon>
        <taxon>Basidiomycota</taxon>
        <taxon>Agaricomycotina</taxon>
        <taxon>Agaricomycetes</taxon>
        <taxon>Agaricomycetidae</taxon>
        <taxon>Agaricales</taxon>
        <taxon>Agaricineae</taxon>
        <taxon>Psathyrellaceae</taxon>
        <taxon>Candolleomyces</taxon>
    </lineage>
</organism>
<dbReference type="InterPro" id="IPR051361">
    <property type="entry name" value="ThrE/Ser_Exporter"/>
</dbReference>
<accession>A0A4V1Q577</accession>
<keyword evidence="6" id="KW-1185">Reference proteome</keyword>
<keyword evidence="3" id="KW-0812">Transmembrane</keyword>
<evidence type="ECO:0000313" key="5">
    <source>
        <dbReference type="EMBL" id="RXW24628.1"/>
    </source>
</evidence>
<dbReference type="InterPro" id="IPR016181">
    <property type="entry name" value="Acyl_CoA_acyltransferase"/>
</dbReference>
<feature type="region of interest" description="Disordered" evidence="2">
    <location>
        <begin position="202"/>
        <end position="237"/>
    </location>
</feature>
<evidence type="ECO:0000313" key="6">
    <source>
        <dbReference type="Proteomes" id="UP000290288"/>
    </source>
</evidence>
<feature type="domain" description="N-acetyltransferase" evidence="4">
    <location>
        <begin position="3"/>
        <end position="216"/>
    </location>
</feature>
<dbReference type="Gene3D" id="3.40.630.30">
    <property type="match status" value="1"/>
</dbReference>
<feature type="transmembrane region" description="Helical" evidence="3">
    <location>
        <begin position="635"/>
        <end position="656"/>
    </location>
</feature>
<evidence type="ECO:0000259" key="4">
    <source>
        <dbReference type="PROSITE" id="PS51186"/>
    </source>
</evidence>
<dbReference type="STRING" id="2316362.A0A4V1Q577"/>
<dbReference type="SUPFAM" id="SSF55729">
    <property type="entry name" value="Acyl-CoA N-acyltransferases (Nat)"/>
    <property type="match status" value="1"/>
</dbReference>
<feature type="transmembrane region" description="Helical" evidence="3">
    <location>
        <begin position="714"/>
        <end position="736"/>
    </location>
</feature>
<feature type="transmembrane region" description="Helical" evidence="3">
    <location>
        <begin position="748"/>
        <end position="771"/>
    </location>
</feature>
<dbReference type="PANTHER" id="PTHR31082">
    <property type="entry name" value="PHEROMONE-REGULATED MEMBRANE PROTEIN 10"/>
    <property type="match status" value="1"/>
</dbReference>
<feature type="transmembrane region" description="Helical" evidence="3">
    <location>
        <begin position="477"/>
        <end position="497"/>
    </location>
</feature>
<dbReference type="PROSITE" id="PS51186">
    <property type="entry name" value="GNAT"/>
    <property type="match status" value="1"/>
</dbReference>
<dbReference type="InterPro" id="IPR000182">
    <property type="entry name" value="GNAT_dom"/>
</dbReference>
<dbReference type="Proteomes" id="UP000290288">
    <property type="component" value="Unassembled WGS sequence"/>
</dbReference>
<evidence type="ECO:0000256" key="3">
    <source>
        <dbReference type="SAM" id="Phobius"/>
    </source>
</evidence>
<feature type="compositionally biased region" description="Low complexity" evidence="2">
    <location>
        <begin position="255"/>
        <end position="265"/>
    </location>
</feature>
<dbReference type="AlphaFoldDB" id="A0A4V1Q577"/>
<reference evidence="5 6" key="1">
    <citation type="submission" date="2019-01" db="EMBL/GenBank/DDBJ databases">
        <title>Draft genome sequence of Psathyrella aberdarensis IHI B618.</title>
        <authorList>
            <person name="Buettner E."/>
            <person name="Kellner H."/>
        </authorList>
    </citation>
    <scope>NUCLEOTIDE SEQUENCE [LARGE SCALE GENOMIC DNA]</scope>
    <source>
        <strain evidence="5 6">IHI B618</strain>
    </source>
</reference>
<evidence type="ECO:0000256" key="1">
    <source>
        <dbReference type="ARBA" id="ARBA00034125"/>
    </source>
</evidence>
<feature type="transmembrane region" description="Helical" evidence="3">
    <location>
        <begin position="539"/>
        <end position="562"/>
    </location>
</feature>